<evidence type="ECO:0000256" key="1">
    <source>
        <dbReference type="SAM" id="Phobius"/>
    </source>
</evidence>
<keyword evidence="1" id="KW-1133">Transmembrane helix</keyword>
<evidence type="ECO:0000313" key="2">
    <source>
        <dbReference type="EMBL" id="GHD35834.1"/>
    </source>
</evidence>
<dbReference type="EMBL" id="BMXL01000036">
    <property type="protein sequence ID" value="GHD35834.1"/>
    <property type="molecule type" value="Genomic_DNA"/>
</dbReference>
<keyword evidence="1" id="KW-0812">Transmembrane</keyword>
<protein>
    <submittedName>
        <fullName evidence="2">Uncharacterized protein</fullName>
    </submittedName>
</protein>
<evidence type="ECO:0000313" key="3">
    <source>
        <dbReference type="Proteomes" id="UP000654947"/>
    </source>
</evidence>
<keyword evidence="1" id="KW-0472">Membrane</keyword>
<organism evidence="2 3">
    <name type="scientific">Nocardiopsis kunsanensis</name>
    <dbReference type="NCBI Taxonomy" id="141693"/>
    <lineage>
        <taxon>Bacteria</taxon>
        <taxon>Bacillati</taxon>
        <taxon>Actinomycetota</taxon>
        <taxon>Actinomycetes</taxon>
        <taxon>Streptosporangiales</taxon>
        <taxon>Nocardiopsidaceae</taxon>
        <taxon>Nocardiopsis</taxon>
    </lineage>
</organism>
<dbReference type="RefSeq" id="WP_230480292.1">
    <property type="nucleotide sequence ID" value="NZ_BMXL01000036.1"/>
</dbReference>
<keyword evidence="3" id="KW-1185">Reference proteome</keyword>
<dbReference type="Proteomes" id="UP000654947">
    <property type="component" value="Unassembled WGS sequence"/>
</dbReference>
<feature type="transmembrane region" description="Helical" evidence="1">
    <location>
        <begin position="53"/>
        <end position="70"/>
    </location>
</feature>
<reference evidence="2 3" key="1">
    <citation type="journal article" date="2014" name="Int. J. Syst. Evol. Microbiol.">
        <title>Complete genome sequence of Corynebacterium casei LMG S-19264T (=DSM 44701T), isolated from a smear-ripened cheese.</title>
        <authorList>
            <consortium name="US DOE Joint Genome Institute (JGI-PGF)"/>
            <person name="Walter F."/>
            <person name="Albersmeier A."/>
            <person name="Kalinowski J."/>
            <person name="Ruckert C."/>
        </authorList>
    </citation>
    <scope>NUCLEOTIDE SEQUENCE [LARGE SCALE GENOMIC DNA]</scope>
    <source>
        <strain evidence="2 3">KCTC 19473</strain>
    </source>
</reference>
<name>A0A919CLX7_9ACTN</name>
<dbReference type="AlphaFoldDB" id="A0A919CLX7"/>
<comment type="caution">
    <text evidence="2">The sequence shown here is derived from an EMBL/GenBank/DDBJ whole genome shotgun (WGS) entry which is preliminary data.</text>
</comment>
<proteinExistence type="predicted"/>
<gene>
    <name evidence="2" type="ORF">GCM10007147_42570</name>
</gene>
<sequence length="80" mass="8856">MIKAIQTVAFVVAVMGVSGAIDHLFVQPFLSQVLNFFNRFVIPGIPFLEGYELYANLFIAALAVTILIVSDRLDPNRSDK</sequence>
<accession>A0A919CLX7</accession>